<dbReference type="Proteomes" id="UP001412067">
    <property type="component" value="Unassembled WGS sequence"/>
</dbReference>
<sequence length="110" mass="12326">MSFSPGTSFSKNNRSSLLIKWDGRPLDVERIKLSLEHVRALNTQFVSWVQSQLQNHLDELWIDGVKDYLSHASNIWQGIRALGLKFGRPRGGEILSGLFGAQTIASSMRG</sequence>
<comment type="caution">
    <text evidence="1">The sequence shown here is derived from an EMBL/GenBank/DDBJ whole genome shotgun (WGS) entry which is preliminary data.</text>
</comment>
<gene>
    <name evidence="1" type="ORF">KSP40_PGU006333</name>
</gene>
<proteinExistence type="predicted"/>
<organism evidence="1 2">
    <name type="scientific">Platanthera guangdongensis</name>
    <dbReference type="NCBI Taxonomy" id="2320717"/>
    <lineage>
        <taxon>Eukaryota</taxon>
        <taxon>Viridiplantae</taxon>
        <taxon>Streptophyta</taxon>
        <taxon>Embryophyta</taxon>
        <taxon>Tracheophyta</taxon>
        <taxon>Spermatophyta</taxon>
        <taxon>Magnoliopsida</taxon>
        <taxon>Liliopsida</taxon>
        <taxon>Asparagales</taxon>
        <taxon>Orchidaceae</taxon>
        <taxon>Orchidoideae</taxon>
        <taxon>Orchideae</taxon>
        <taxon>Orchidinae</taxon>
        <taxon>Platanthera</taxon>
    </lineage>
</organism>
<protein>
    <submittedName>
        <fullName evidence="1">Uncharacterized protein</fullName>
    </submittedName>
</protein>
<evidence type="ECO:0000313" key="1">
    <source>
        <dbReference type="EMBL" id="KAK8947749.1"/>
    </source>
</evidence>
<dbReference type="EMBL" id="JBBWWR010000016">
    <property type="protein sequence ID" value="KAK8947749.1"/>
    <property type="molecule type" value="Genomic_DNA"/>
</dbReference>
<name>A0ABR2LRH3_9ASPA</name>
<accession>A0ABR2LRH3</accession>
<keyword evidence="2" id="KW-1185">Reference proteome</keyword>
<evidence type="ECO:0000313" key="2">
    <source>
        <dbReference type="Proteomes" id="UP001412067"/>
    </source>
</evidence>
<reference evidence="1 2" key="1">
    <citation type="journal article" date="2022" name="Nat. Plants">
        <title>Genomes of leafy and leafless Platanthera orchids illuminate the evolution of mycoheterotrophy.</title>
        <authorList>
            <person name="Li M.H."/>
            <person name="Liu K.W."/>
            <person name="Li Z."/>
            <person name="Lu H.C."/>
            <person name="Ye Q.L."/>
            <person name="Zhang D."/>
            <person name="Wang J.Y."/>
            <person name="Li Y.F."/>
            <person name="Zhong Z.M."/>
            <person name="Liu X."/>
            <person name="Yu X."/>
            <person name="Liu D.K."/>
            <person name="Tu X.D."/>
            <person name="Liu B."/>
            <person name="Hao Y."/>
            <person name="Liao X.Y."/>
            <person name="Jiang Y.T."/>
            <person name="Sun W.H."/>
            <person name="Chen J."/>
            <person name="Chen Y.Q."/>
            <person name="Ai Y."/>
            <person name="Zhai J.W."/>
            <person name="Wu S.S."/>
            <person name="Zhou Z."/>
            <person name="Hsiao Y.Y."/>
            <person name="Wu W.L."/>
            <person name="Chen Y.Y."/>
            <person name="Lin Y.F."/>
            <person name="Hsu J.L."/>
            <person name="Li C.Y."/>
            <person name="Wang Z.W."/>
            <person name="Zhao X."/>
            <person name="Zhong W.Y."/>
            <person name="Ma X.K."/>
            <person name="Ma L."/>
            <person name="Huang J."/>
            <person name="Chen G.Z."/>
            <person name="Huang M.Z."/>
            <person name="Huang L."/>
            <person name="Peng D.H."/>
            <person name="Luo Y.B."/>
            <person name="Zou S.Q."/>
            <person name="Chen S.P."/>
            <person name="Lan S."/>
            <person name="Tsai W.C."/>
            <person name="Van de Peer Y."/>
            <person name="Liu Z.J."/>
        </authorList>
    </citation>
    <scope>NUCLEOTIDE SEQUENCE [LARGE SCALE GENOMIC DNA]</scope>
    <source>
        <strain evidence="1">Lor288</strain>
    </source>
</reference>